<dbReference type="STRING" id="35608.A0A2U1KTF8"/>
<dbReference type="AlphaFoldDB" id="A0A2U1KTF8"/>
<organism evidence="1 2">
    <name type="scientific">Artemisia annua</name>
    <name type="common">Sweet wormwood</name>
    <dbReference type="NCBI Taxonomy" id="35608"/>
    <lineage>
        <taxon>Eukaryota</taxon>
        <taxon>Viridiplantae</taxon>
        <taxon>Streptophyta</taxon>
        <taxon>Embryophyta</taxon>
        <taxon>Tracheophyta</taxon>
        <taxon>Spermatophyta</taxon>
        <taxon>Magnoliopsida</taxon>
        <taxon>eudicotyledons</taxon>
        <taxon>Gunneridae</taxon>
        <taxon>Pentapetalae</taxon>
        <taxon>asterids</taxon>
        <taxon>campanulids</taxon>
        <taxon>Asterales</taxon>
        <taxon>Asteraceae</taxon>
        <taxon>Asteroideae</taxon>
        <taxon>Anthemideae</taxon>
        <taxon>Artemisiinae</taxon>
        <taxon>Artemisia</taxon>
    </lineage>
</organism>
<name>A0A2U1KTF8_ARTAN</name>
<dbReference type="PANTHER" id="PTHR34197:SF3">
    <property type="entry name" value="DUF740 FAMILY PROTEIN"/>
    <property type="match status" value="1"/>
</dbReference>
<reference evidence="1 2" key="1">
    <citation type="journal article" date="2018" name="Mol. Plant">
        <title>The genome of Artemisia annua provides insight into the evolution of Asteraceae family and artemisinin biosynthesis.</title>
        <authorList>
            <person name="Shen Q."/>
            <person name="Zhang L."/>
            <person name="Liao Z."/>
            <person name="Wang S."/>
            <person name="Yan T."/>
            <person name="Shi P."/>
            <person name="Liu M."/>
            <person name="Fu X."/>
            <person name="Pan Q."/>
            <person name="Wang Y."/>
            <person name="Lv Z."/>
            <person name="Lu X."/>
            <person name="Zhang F."/>
            <person name="Jiang W."/>
            <person name="Ma Y."/>
            <person name="Chen M."/>
            <person name="Hao X."/>
            <person name="Li L."/>
            <person name="Tang Y."/>
            <person name="Lv G."/>
            <person name="Zhou Y."/>
            <person name="Sun X."/>
            <person name="Brodelius P.E."/>
            <person name="Rose J.K.C."/>
            <person name="Tang K."/>
        </authorList>
    </citation>
    <scope>NUCLEOTIDE SEQUENCE [LARGE SCALE GENOMIC DNA]</scope>
    <source>
        <strain evidence="2">cv. Huhao1</strain>
        <tissue evidence="1">Leaf</tissue>
    </source>
</reference>
<dbReference type="EMBL" id="PKPP01014153">
    <property type="protein sequence ID" value="PWA39993.1"/>
    <property type="molecule type" value="Genomic_DNA"/>
</dbReference>
<dbReference type="PANTHER" id="PTHR34197">
    <property type="entry name" value="OS04G0591300 PROTEIN"/>
    <property type="match status" value="1"/>
</dbReference>
<dbReference type="OrthoDB" id="1931940at2759"/>
<protein>
    <submittedName>
        <fullName evidence="1">Uncharacterized protein</fullName>
    </submittedName>
</protein>
<accession>A0A2U1KTF8</accession>
<sequence>MKERGKSVEADQDYNNFYQDYNFIYSSSSGVPCRRHPSSSHVGICAYCLKERLMKLVCSDCGEQRLSSCSCSDVSSYRNSSCTVDVGSVGRISFLIENDEQKTLFSHMKSSKKNEDVVLLKRSNSCVVEVKKSPGFWKIGKLFKKKREKDCCKENKEGLFDARSEVWVTDCPMDVSRSRSLCSFRGGGGYDYEGGSVSDMAYSSAKISDFNESEPRKSGYRGGFMDFEHGITVNERGIKKGSKGHSKVWKWIFKQHSGKKDLNHILEA</sequence>
<dbReference type="Proteomes" id="UP000245207">
    <property type="component" value="Unassembled WGS sequence"/>
</dbReference>
<comment type="caution">
    <text evidence="1">The sequence shown here is derived from an EMBL/GenBank/DDBJ whole genome shotgun (WGS) entry which is preliminary data.</text>
</comment>
<gene>
    <name evidence="1" type="ORF">CTI12_AA566890</name>
</gene>
<keyword evidence="2" id="KW-1185">Reference proteome</keyword>
<proteinExistence type="predicted"/>
<evidence type="ECO:0000313" key="2">
    <source>
        <dbReference type="Proteomes" id="UP000245207"/>
    </source>
</evidence>
<evidence type="ECO:0000313" key="1">
    <source>
        <dbReference type="EMBL" id="PWA39993.1"/>
    </source>
</evidence>